<dbReference type="WBParaSite" id="JU765_v2.g16735.t1">
    <property type="protein sequence ID" value="JU765_v2.g16735.t1"/>
    <property type="gene ID" value="JU765_v2.g16735"/>
</dbReference>
<name>A0AC34QJ98_9BILA</name>
<dbReference type="Proteomes" id="UP000887576">
    <property type="component" value="Unplaced"/>
</dbReference>
<reference evidence="2" key="1">
    <citation type="submission" date="2022-11" db="UniProtKB">
        <authorList>
            <consortium name="WormBaseParasite"/>
        </authorList>
    </citation>
    <scope>IDENTIFICATION</scope>
</reference>
<protein>
    <submittedName>
        <fullName evidence="2">GST C-terminal domain-containing protein</fullName>
    </submittedName>
</protein>
<accession>A0AC34QJ98</accession>
<evidence type="ECO:0000313" key="2">
    <source>
        <dbReference type="WBParaSite" id="JU765_v2.g16735.t1"/>
    </source>
</evidence>
<sequence>MYLIVTAGRAEGDKDALYKEKFLPALEKTFPYIEQVLKKSGSGFIAPSGLTWVDLFIAEISTTIFNYVPEIATKFPFAAEYQKRVYDHPKIKDYIASRKQTPY</sequence>
<proteinExistence type="predicted"/>
<organism evidence="1 2">
    <name type="scientific">Panagrolaimus sp. JU765</name>
    <dbReference type="NCBI Taxonomy" id="591449"/>
    <lineage>
        <taxon>Eukaryota</taxon>
        <taxon>Metazoa</taxon>
        <taxon>Ecdysozoa</taxon>
        <taxon>Nematoda</taxon>
        <taxon>Chromadorea</taxon>
        <taxon>Rhabditida</taxon>
        <taxon>Tylenchina</taxon>
        <taxon>Panagrolaimomorpha</taxon>
        <taxon>Panagrolaimoidea</taxon>
        <taxon>Panagrolaimidae</taxon>
        <taxon>Panagrolaimus</taxon>
    </lineage>
</organism>
<evidence type="ECO:0000313" key="1">
    <source>
        <dbReference type="Proteomes" id="UP000887576"/>
    </source>
</evidence>